<dbReference type="InterPro" id="IPR013389">
    <property type="entry name" value="CRISPR-assoc_prot_Cas8b"/>
</dbReference>
<proteinExistence type="predicted"/>
<dbReference type="EMBL" id="LWMS01000031">
    <property type="protein sequence ID" value="PWL08102.1"/>
    <property type="molecule type" value="Genomic_DNA"/>
</dbReference>
<protein>
    <submittedName>
        <fullName evidence="2">CRISPR-associated protein</fullName>
    </submittedName>
</protein>
<dbReference type="RefSeq" id="WP_095608462.1">
    <property type="nucleotide sequence ID" value="NZ_CAUHCB010000006.1"/>
</dbReference>
<sequence length="132" mass="15671">MNENLVIEHRYVLDEILVDDDKKAAFLLGFLLRKLTHMEYKELKETPFLTKIYEMNLSHDKIRSLYPVMINEIRKYDAIFKELEEEASISLLKSDKNWNITDDETSFYFTLGYTLGSAPNYHRNVVDKEITK</sequence>
<dbReference type="Proteomes" id="UP000217528">
    <property type="component" value="Unassembled WGS sequence"/>
</dbReference>
<name>A0A2A2HDU7_9EURY</name>
<evidence type="ECO:0000313" key="2">
    <source>
        <dbReference type="EMBL" id="PWL08102.1"/>
    </source>
</evidence>
<gene>
    <name evidence="1" type="ORF">ASJ82_07835</name>
    <name evidence="2" type="ORF">MSCUN_10330</name>
</gene>
<dbReference type="Proteomes" id="UP000246004">
    <property type="component" value="Unassembled WGS sequence"/>
</dbReference>
<accession>A0A2A2HDU7</accession>
<comment type="caution">
    <text evidence="1">The sequence shown here is derived from an EMBL/GenBank/DDBJ whole genome shotgun (WGS) entry which is preliminary data.</text>
</comment>
<dbReference type="EMBL" id="LMVN01000011">
    <property type="protein sequence ID" value="PAV07577.1"/>
    <property type="molecule type" value="Genomic_DNA"/>
</dbReference>
<dbReference type="AlphaFoldDB" id="A0A2A2HDU7"/>
<organism evidence="1 3">
    <name type="scientific">Methanosphaera cuniculi</name>
    <dbReference type="NCBI Taxonomy" id="1077256"/>
    <lineage>
        <taxon>Archaea</taxon>
        <taxon>Methanobacteriati</taxon>
        <taxon>Methanobacteriota</taxon>
        <taxon>Methanomada group</taxon>
        <taxon>Methanobacteria</taxon>
        <taxon>Methanobacteriales</taxon>
        <taxon>Methanobacteriaceae</taxon>
        <taxon>Methanosphaera</taxon>
    </lineage>
</organism>
<dbReference type="OrthoDB" id="80916at2157"/>
<keyword evidence="3" id="KW-1185">Reference proteome</keyword>
<evidence type="ECO:0000313" key="1">
    <source>
        <dbReference type="EMBL" id="PAV07577.1"/>
    </source>
</evidence>
<evidence type="ECO:0000313" key="4">
    <source>
        <dbReference type="Proteomes" id="UP000246004"/>
    </source>
</evidence>
<reference evidence="1 3" key="2">
    <citation type="journal article" date="2017" name="BMC Genomics">
        <title>Genomic analysis of methanogenic archaea reveals a shift towards energy conservation.</title>
        <authorList>
            <person name="Gilmore S.P."/>
            <person name="Henske J.K."/>
            <person name="Sexton J.A."/>
            <person name="Solomon K.V."/>
            <person name="Seppala S."/>
            <person name="Yoo J.I."/>
            <person name="Huyett L.M."/>
            <person name="Pressman A."/>
            <person name="Cogan J.Z."/>
            <person name="Kivenson V."/>
            <person name="Peng X."/>
            <person name="Tan Y."/>
            <person name="Valentine D.L."/>
            <person name="O'Malley M.A."/>
        </authorList>
    </citation>
    <scope>NUCLEOTIDE SEQUENCE [LARGE SCALE GENOMIC DNA]</scope>
    <source>
        <strain evidence="1 3">1R-7</strain>
    </source>
</reference>
<dbReference type="Pfam" id="PF09484">
    <property type="entry name" value="Cas_TM1802"/>
    <property type="match status" value="1"/>
</dbReference>
<evidence type="ECO:0000313" key="3">
    <source>
        <dbReference type="Proteomes" id="UP000217528"/>
    </source>
</evidence>
<reference evidence="2 4" key="1">
    <citation type="submission" date="2016-04" db="EMBL/GenBank/DDBJ databases">
        <title>Genome sequence of Methanosphaera cuniculi DSM 4103.</title>
        <authorList>
            <person name="Poehlein A."/>
            <person name="Seedorf H."/>
            <person name="Daniel R."/>
        </authorList>
    </citation>
    <scope>NUCLEOTIDE SEQUENCE [LARGE SCALE GENOMIC DNA]</scope>
    <source>
        <strain evidence="2 4">DSM 4103</strain>
    </source>
</reference>